<reference evidence="1" key="1">
    <citation type="submission" date="2022-11" db="EMBL/GenBank/DDBJ databases">
        <title>Centuries of genome instability and evolution in soft-shell clam transmissible cancer (bioRxiv).</title>
        <authorList>
            <person name="Hart S.F.M."/>
            <person name="Yonemitsu M.A."/>
            <person name="Giersch R.M."/>
            <person name="Beal B.F."/>
            <person name="Arriagada G."/>
            <person name="Davis B.W."/>
            <person name="Ostrander E.A."/>
            <person name="Goff S.P."/>
            <person name="Metzger M.J."/>
        </authorList>
    </citation>
    <scope>NUCLEOTIDE SEQUENCE</scope>
    <source>
        <strain evidence="1">MELC-2E11</strain>
        <tissue evidence="1">Siphon/mantle</tissue>
    </source>
</reference>
<sequence length="213" mass="23934">MENLKMEFPSQTYVRWGKRTCPEPNTDLVYAGFSAGTHYKHTGSGMNYLCLPEHPQFGSQGHDASSVAIIYGAEYETGSSNFMNYLNEHDVPCAVCRVSSPILMIPARTECFSGWKTEYAGYLMTTHYTHVGSKEFVCLDNDPEKATDRLAQARKVNCNELIKLVILLIQARKAAHDELVQARDVKCNMLVKLVKLLIQACKAARDELVRSCF</sequence>
<dbReference type="PANTHER" id="PTHR24024:SF18">
    <property type="entry name" value="SHORT-CHAIN COLLAGEN C4-LIKE"/>
    <property type="match status" value="1"/>
</dbReference>
<organism evidence="1 2">
    <name type="scientific">Mya arenaria</name>
    <name type="common">Soft-shell clam</name>
    <dbReference type="NCBI Taxonomy" id="6604"/>
    <lineage>
        <taxon>Eukaryota</taxon>
        <taxon>Metazoa</taxon>
        <taxon>Spiralia</taxon>
        <taxon>Lophotrochozoa</taxon>
        <taxon>Mollusca</taxon>
        <taxon>Bivalvia</taxon>
        <taxon>Autobranchia</taxon>
        <taxon>Heteroconchia</taxon>
        <taxon>Euheterodonta</taxon>
        <taxon>Imparidentia</taxon>
        <taxon>Neoheterodontei</taxon>
        <taxon>Myida</taxon>
        <taxon>Myoidea</taxon>
        <taxon>Myidae</taxon>
        <taxon>Mya</taxon>
    </lineage>
</organism>
<gene>
    <name evidence="1" type="ORF">MAR_032246</name>
</gene>
<evidence type="ECO:0000313" key="2">
    <source>
        <dbReference type="Proteomes" id="UP001164746"/>
    </source>
</evidence>
<dbReference type="EMBL" id="CP111021">
    <property type="protein sequence ID" value="WAR17652.1"/>
    <property type="molecule type" value="Genomic_DNA"/>
</dbReference>
<evidence type="ECO:0000313" key="1">
    <source>
        <dbReference type="EMBL" id="WAR17652.1"/>
    </source>
</evidence>
<dbReference type="Proteomes" id="UP001164746">
    <property type="component" value="Chromosome 10"/>
</dbReference>
<keyword evidence="2" id="KW-1185">Reference proteome</keyword>
<accession>A0ABY7F9F7</accession>
<dbReference type="InterPro" id="IPR051077">
    <property type="entry name" value="Ca-dependent_lectin"/>
</dbReference>
<name>A0ABY7F9F7_MYAAR</name>
<dbReference type="PANTHER" id="PTHR24024">
    <property type="entry name" value="PULMONARY SURFACTANT-ASSOCIATED PROTEIN A"/>
    <property type="match status" value="1"/>
</dbReference>
<protein>
    <submittedName>
        <fullName evidence="1">Uncharacterized protein</fullName>
    </submittedName>
</protein>
<proteinExistence type="predicted"/>